<dbReference type="HOGENOM" id="CLU_838678_0_0_7"/>
<proteinExistence type="predicted"/>
<feature type="chain" id="PRO_5002960011" evidence="3">
    <location>
        <begin position="29"/>
        <end position="331"/>
    </location>
</feature>
<feature type="region of interest" description="Disordered" evidence="2">
    <location>
        <begin position="171"/>
        <end position="211"/>
    </location>
</feature>
<dbReference type="EMBL" id="CP001649">
    <property type="protein sequence ID" value="ACS79298.1"/>
    <property type="molecule type" value="Genomic_DNA"/>
</dbReference>
<evidence type="ECO:0000313" key="4">
    <source>
        <dbReference type="EMBL" id="ACS79298.1"/>
    </source>
</evidence>
<feature type="compositionally biased region" description="Polar residues" evidence="2">
    <location>
        <begin position="316"/>
        <end position="331"/>
    </location>
</feature>
<feature type="signal peptide" evidence="3">
    <location>
        <begin position="1"/>
        <end position="28"/>
    </location>
</feature>
<dbReference type="RefSeq" id="WP_015851116.1">
    <property type="nucleotide sequence ID" value="NC_012881.1"/>
</dbReference>
<keyword evidence="1" id="KW-0175">Coiled coil</keyword>
<keyword evidence="5" id="KW-1185">Reference proteome</keyword>
<name>C6C1Q2_MARSD</name>
<evidence type="ECO:0000256" key="2">
    <source>
        <dbReference type="SAM" id="MobiDB-lite"/>
    </source>
</evidence>
<dbReference type="OrthoDB" id="5432830at2"/>
<dbReference type="Proteomes" id="UP000002601">
    <property type="component" value="Chromosome"/>
</dbReference>
<evidence type="ECO:0000256" key="1">
    <source>
        <dbReference type="SAM" id="Coils"/>
    </source>
</evidence>
<sequence length="331" mass="34607">MERVMTGSRHLLLFVLGILIFMAGSSFAAEIDDDVSYFSTPEEVDAADIEVRNAVASEAYQSAKEVAKIENEIKTSKQEVRKALKEIVEIQKADKTEMLAAATERLSAVREMLSKVQKNADEKLADLTGVKQSTIASMRSQKMGVTEISRELGATPESIVASVRVGKISSQPDISGPVSVTEGKPTDKAQPSIAPSRVGPNSGSLIGVGPKGSISRELGPKGFGLKRGKVGRIGGGTVRDLKSGVSITPGAIGGKGDKSLGLSRVSGKAKLGSKYSHNIKSLSAIGGRGDSMTTRGNIISVPLSQVRSVPGAVNLGSMSSTGQIEQGQTKK</sequence>
<gene>
    <name evidence="4" type="ordered locus">Desal_1235</name>
</gene>
<dbReference type="STRING" id="526222.Desal_1235"/>
<dbReference type="AlphaFoldDB" id="C6C1Q2"/>
<evidence type="ECO:0000256" key="3">
    <source>
        <dbReference type="SAM" id="SignalP"/>
    </source>
</evidence>
<feature type="coiled-coil region" evidence="1">
    <location>
        <begin position="66"/>
        <end position="119"/>
    </location>
</feature>
<accession>C6C1Q2</accession>
<keyword evidence="3" id="KW-0732">Signal</keyword>
<dbReference type="KEGG" id="dsa:Desal_1235"/>
<evidence type="ECO:0000313" key="5">
    <source>
        <dbReference type="Proteomes" id="UP000002601"/>
    </source>
</evidence>
<reference evidence="4 5" key="1">
    <citation type="submission" date="2009-06" db="EMBL/GenBank/DDBJ databases">
        <title>Complete sequence of Desulfovibrio salexigens DSM 2638.</title>
        <authorList>
            <consortium name="US DOE Joint Genome Institute"/>
            <person name="Lucas S."/>
            <person name="Copeland A."/>
            <person name="Lapidus A."/>
            <person name="Glavina del Rio T."/>
            <person name="Tice H."/>
            <person name="Bruce D."/>
            <person name="Goodwin L."/>
            <person name="Pitluck S."/>
            <person name="Munk A.C."/>
            <person name="Brettin T."/>
            <person name="Detter J.C."/>
            <person name="Han C."/>
            <person name="Tapia R."/>
            <person name="Larimer F."/>
            <person name="Land M."/>
            <person name="Hauser L."/>
            <person name="Kyrpides N."/>
            <person name="Anderson I."/>
            <person name="Wall J.D."/>
            <person name="Arkin A.P."/>
            <person name="Dehal P."/>
            <person name="Chivian D."/>
            <person name="Giles B."/>
            <person name="Hazen T.C."/>
        </authorList>
    </citation>
    <scope>NUCLEOTIDE SEQUENCE [LARGE SCALE GENOMIC DNA]</scope>
    <source>
        <strain evidence="5">ATCC 14822 / DSM 2638 / NCIMB 8403 / VKM B-1763</strain>
    </source>
</reference>
<feature type="region of interest" description="Disordered" evidence="2">
    <location>
        <begin position="312"/>
        <end position="331"/>
    </location>
</feature>
<organism evidence="4 5">
    <name type="scientific">Maridesulfovibrio salexigens (strain ATCC 14822 / DSM 2638 / NCIMB 8403 / VKM B-1763)</name>
    <name type="common">Desulfovibrio salexigens</name>
    <dbReference type="NCBI Taxonomy" id="526222"/>
    <lineage>
        <taxon>Bacteria</taxon>
        <taxon>Pseudomonadati</taxon>
        <taxon>Thermodesulfobacteriota</taxon>
        <taxon>Desulfovibrionia</taxon>
        <taxon>Desulfovibrionales</taxon>
        <taxon>Desulfovibrionaceae</taxon>
        <taxon>Maridesulfovibrio</taxon>
    </lineage>
</organism>
<protein>
    <submittedName>
        <fullName evidence="4">Uncharacterized protein</fullName>
    </submittedName>
</protein>